<dbReference type="GO" id="GO:0005829">
    <property type="term" value="C:cytosol"/>
    <property type="evidence" value="ECO:0007669"/>
    <property type="project" value="TreeGrafter"/>
</dbReference>
<dbReference type="Proteomes" id="UP001215280">
    <property type="component" value="Unassembled WGS sequence"/>
</dbReference>
<dbReference type="SUPFAM" id="SSF50978">
    <property type="entry name" value="WD40 repeat-like"/>
    <property type="match status" value="1"/>
</dbReference>
<feature type="region of interest" description="Disordered" evidence="6">
    <location>
        <begin position="390"/>
        <end position="421"/>
    </location>
</feature>
<evidence type="ECO:0000313" key="8">
    <source>
        <dbReference type="Proteomes" id="UP001215280"/>
    </source>
</evidence>
<dbReference type="GO" id="GO:0006400">
    <property type="term" value="P:tRNA modification"/>
    <property type="evidence" value="ECO:0007669"/>
    <property type="project" value="TreeGrafter"/>
</dbReference>
<dbReference type="InterPro" id="IPR015943">
    <property type="entry name" value="WD40/YVTN_repeat-like_dom_sf"/>
</dbReference>
<name>A0AAD7JDT1_9AGAR</name>
<evidence type="ECO:0000256" key="4">
    <source>
        <dbReference type="ARBA" id="ARBA00022737"/>
    </source>
</evidence>
<gene>
    <name evidence="7" type="ORF">DFH07DRAFT_1021031</name>
</gene>
<comment type="subcellular location">
    <subcellularLocation>
        <location evidence="1">Nucleus</location>
    </subcellularLocation>
</comment>
<keyword evidence="3" id="KW-0819">tRNA processing</keyword>
<feature type="region of interest" description="Disordered" evidence="6">
    <location>
        <begin position="475"/>
        <end position="494"/>
    </location>
</feature>
<dbReference type="GO" id="GO:0043527">
    <property type="term" value="C:tRNA methyltransferase complex"/>
    <property type="evidence" value="ECO:0007669"/>
    <property type="project" value="TreeGrafter"/>
</dbReference>
<dbReference type="InterPro" id="IPR036322">
    <property type="entry name" value="WD40_repeat_dom_sf"/>
</dbReference>
<dbReference type="Gene3D" id="2.130.10.10">
    <property type="entry name" value="YVTN repeat-like/Quinoprotein amine dehydrogenase"/>
    <property type="match status" value="1"/>
</dbReference>
<feature type="compositionally biased region" description="Basic and acidic residues" evidence="6">
    <location>
        <begin position="399"/>
        <end position="409"/>
    </location>
</feature>
<feature type="compositionally biased region" description="Acidic residues" evidence="6">
    <location>
        <begin position="624"/>
        <end position="648"/>
    </location>
</feature>
<keyword evidence="2" id="KW-0853">WD repeat</keyword>
<sequence length="672" mass="71671">MGGFVTREGHHPIVTKAQLGQYLTAIKAIPEADIEDKSKDDNLLKFLTLAQVVWFAMQIVARLTKSLPISALETATVAFAVIHIVTWGFWRKKPRGVSEAIPIDAVVPAHPEEVGCKTETIPCHLAGEADVLNRSATVNGDRLTLVDEMEANASHRRLAVGDHLNAILFGEYRNYDPMSSTSVPSFSSVPPRRGLNAGVPLDASIATSADAIDKSGTHLVTSGNDKVLKLWQIDGLKLLNERELPKKSTGLTFTLDGQTILASDKFGNIFRYISRPLQIVPKLNQNRHHAATNCTRPPQTVEQKRALASHDNPSGGKLILGHAFFFAAFLLSSADEKYIITADRDEHILISCLGHQKFVSALHIPAFAPAELVSGGGDPVLKARGQDVAAVRGRRRGGRGGERQEEGRKAKARGKQKAEADEGAAIIVPEPVEDAAEVVPEPAERPDTVFTLRRIESLIRGRRAISFPVPSAQPPCSYVPTPRTTPHRESARSTLGRPSFAADGLIWVSLDGRWGGSDADTDAAVVRVLRLSAGSLVGASDGPSAPLPAALNSKYVLPVTPADLAALDLYLALAALPKNSDAAHDPMDCGPLEGAGSAKELGRWRGRGRGGRGAKRVRAGSEPQEGEGEDEDEEGEDGEMDVDVDVDVDETKHESADGGGGAAGVDEGSVNA</sequence>
<evidence type="ECO:0000256" key="6">
    <source>
        <dbReference type="SAM" id="MobiDB-lite"/>
    </source>
</evidence>
<dbReference type="GO" id="GO:0005634">
    <property type="term" value="C:nucleus"/>
    <property type="evidence" value="ECO:0007669"/>
    <property type="project" value="UniProtKB-SubCell"/>
</dbReference>
<evidence type="ECO:0000256" key="2">
    <source>
        <dbReference type="ARBA" id="ARBA00022574"/>
    </source>
</evidence>
<accession>A0AAD7JDT1</accession>
<evidence type="ECO:0000256" key="3">
    <source>
        <dbReference type="ARBA" id="ARBA00022694"/>
    </source>
</evidence>
<evidence type="ECO:0000313" key="7">
    <source>
        <dbReference type="EMBL" id="KAJ7761217.1"/>
    </source>
</evidence>
<evidence type="ECO:0008006" key="9">
    <source>
        <dbReference type="Google" id="ProtNLM"/>
    </source>
</evidence>
<keyword evidence="8" id="KW-1185">Reference proteome</keyword>
<evidence type="ECO:0000256" key="5">
    <source>
        <dbReference type="ARBA" id="ARBA00023242"/>
    </source>
</evidence>
<proteinExistence type="predicted"/>
<evidence type="ECO:0000256" key="1">
    <source>
        <dbReference type="ARBA" id="ARBA00004123"/>
    </source>
</evidence>
<protein>
    <recommendedName>
        <fullName evidence="9">WD40 repeat-like protein</fullName>
    </recommendedName>
</protein>
<dbReference type="EMBL" id="JARJLG010000046">
    <property type="protein sequence ID" value="KAJ7761217.1"/>
    <property type="molecule type" value="Genomic_DNA"/>
</dbReference>
<dbReference type="InterPro" id="IPR028884">
    <property type="entry name" value="Trm82"/>
</dbReference>
<keyword evidence="4" id="KW-0677">Repeat</keyword>
<feature type="region of interest" description="Disordered" evidence="6">
    <location>
        <begin position="587"/>
        <end position="672"/>
    </location>
</feature>
<keyword evidence="5" id="KW-0539">Nucleus</keyword>
<comment type="caution">
    <text evidence="7">The sequence shown here is derived from an EMBL/GenBank/DDBJ whole genome shotgun (WGS) entry which is preliminary data.</text>
</comment>
<organism evidence="7 8">
    <name type="scientific">Mycena maculata</name>
    <dbReference type="NCBI Taxonomy" id="230809"/>
    <lineage>
        <taxon>Eukaryota</taxon>
        <taxon>Fungi</taxon>
        <taxon>Dikarya</taxon>
        <taxon>Basidiomycota</taxon>
        <taxon>Agaricomycotina</taxon>
        <taxon>Agaricomycetes</taxon>
        <taxon>Agaricomycetidae</taxon>
        <taxon>Agaricales</taxon>
        <taxon>Marasmiineae</taxon>
        <taxon>Mycenaceae</taxon>
        <taxon>Mycena</taxon>
    </lineage>
</organism>
<dbReference type="PANTHER" id="PTHR16288:SF0">
    <property type="entry name" value="TRNA (GUANINE-N(7)-)-METHYLTRANSFERASE NON-CATALYTIC SUBUNIT WDR4"/>
    <property type="match status" value="1"/>
</dbReference>
<reference evidence="7" key="1">
    <citation type="submission" date="2023-03" db="EMBL/GenBank/DDBJ databases">
        <title>Massive genome expansion in bonnet fungi (Mycena s.s.) driven by repeated elements and novel gene families across ecological guilds.</title>
        <authorList>
            <consortium name="Lawrence Berkeley National Laboratory"/>
            <person name="Harder C.B."/>
            <person name="Miyauchi S."/>
            <person name="Viragh M."/>
            <person name="Kuo A."/>
            <person name="Thoen E."/>
            <person name="Andreopoulos B."/>
            <person name="Lu D."/>
            <person name="Skrede I."/>
            <person name="Drula E."/>
            <person name="Henrissat B."/>
            <person name="Morin E."/>
            <person name="Kohler A."/>
            <person name="Barry K."/>
            <person name="LaButti K."/>
            <person name="Morin E."/>
            <person name="Salamov A."/>
            <person name="Lipzen A."/>
            <person name="Mereny Z."/>
            <person name="Hegedus B."/>
            <person name="Baldrian P."/>
            <person name="Stursova M."/>
            <person name="Weitz H."/>
            <person name="Taylor A."/>
            <person name="Grigoriev I.V."/>
            <person name="Nagy L.G."/>
            <person name="Martin F."/>
            <person name="Kauserud H."/>
        </authorList>
    </citation>
    <scope>NUCLEOTIDE SEQUENCE</scope>
    <source>
        <strain evidence="7">CBHHK188m</strain>
    </source>
</reference>
<dbReference type="AlphaFoldDB" id="A0AAD7JDT1"/>
<feature type="compositionally biased region" description="Basic residues" evidence="6">
    <location>
        <begin position="604"/>
        <end position="618"/>
    </location>
</feature>
<dbReference type="GO" id="GO:0036265">
    <property type="term" value="P:RNA (guanine-N7)-methylation"/>
    <property type="evidence" value="ECO:0007669"/>
    <property type="project" value="InterPro"/>
</dbReference>
<dbReference type="PANTHER" id="PTHR16288">
    <property type="entry name" value="WD40 REPEAT PROTEIN 4"/>
    <property type="match status" value="1"/>
</dbReference>